<accession>A5ZUU8</accession>
<dbReference type="Proteomes" id="UP000006002">
    <property type="component" value="Unassembled WGS sequence"/>
</dbReference>
<dbReference type="InterPro" id="IPR003737">
    <property type="entry name" value="GlcNAc_PI_deacetylase-related"/>
</dbReference>
<gene>
    <name evidence="4" type="ORF">RUMOBE_02783</name>
</gene>
<organism evidence="4 5">
    <name type="scientific">Blautia obeum ATCC 29174</name>
    <dbReference type="NCBI Taxonomy" id="411459"/>
    <lineage>
        <taxon>Bacteria</taxon>
        <taxon>Bacillati</taxon>
        <taxon>Bacillota</taxon>
        <taxon>Clostridia</taxon>
        <taxon>Lachnospirales</taxon>
        <taxon>Lachnospiraceae</taxon>
        <taxon>Blautia</taxon>
    </lineage>
</organism>
<evidence type="ECO:0000313" key="5">
    <source>
        <dbReference type="Proteomes" id="UP000006002"/>
    </source>
</evidence>
<reference evidence="4 5" key="1">
    <citation type="submission" date="2007-03" db="EMBL/GenBank/DDBJ databases">
        <authorList>
            <person name="Fulton L."/>
            <person name="Clifton S."/>
            <person name="Fulton B."/>
            <person name="Xu J."/>
            <person name="Minx P."/>
            <person name="Pepin K.H."/>
            <person name="Johnson M."/>
            <person name="Thiruvilangam P."/>
            <person name="Bhonagiri V."/>
            <person name="Nash W.E."/>
            <person name="Mardis E.R."/>
            <person name="Wilson R.K."/>
        </authorList>
    </citation>
    <scope>NUCLEOTIDE SEQUENCE [LARGE SCALE GENOMIC DNA]</scope>
    <source>
        <strain evidence="4 5">ATCC 29174</strain>
    </source>
</reference>
<protein>
    <submittedName>
        <fullName evidence="4">Cell wall-binding repeat protein</fullName>
    </submittedName>
</protein>
<dbReference type="Gene3D" id="3.40.50.10320">
    <property type="entry name" value="LmbE-like"/>
    <property type="match status" value="1"/>
</dbReference>
<dbReference type="InterPro" id="IPR018337">
    <property type="entry name" value="Cell_wall/Cho-bd_repeat"/>
</dbReference>
<dbReference type="eggNOG" id="COG5263">
    <property type="taxonomic scope" value="Bacteria"/>
</dbReference>
<feature type="chain" id="PRO_5002691161" evidence="3">
    <location>
        <begin position="39"/>
        <end position="459"/>
    </location>
</feature>
<dbReference type="Pfam" id="PF01473">
    <property type="entry name" value="Choline_bind_1"/>
    <property type="match status" value="2"/>
</dbReference>
<evidence type="ECO:0000313" key="4">
    <source>
        <dbReference type="EMBL" id="EDM86633.1"/>
    </source>
</evidence>
<feature type="repeat" description="Cell wall-binding" evidence="2">
    <location>
        <begin position="185"/>
        <end position="204"/>
    </location>
</feature>
<sequence length="459" mass="53401">MQMKFESVNKMKSKMKKSLFVTLIICVLFAMSALSVQAAGKTGWVRKGTTYKYKVNNTYVKNEVKKIKKYYYYFDKKGVRKTGWVKYKKDRYYFDRKTARAYTGKKAVNNKLYIFGKDGRLVKKKGLYKYGKTQVYINKNGSLATGLVKIKGKWYWFENNGVLSRKSGIHKWKNNTYYLNKGRFVTGWATVGSNKYYFGADGKMVTNKYIQTSGQTYYVDASGRMKKNCWYNGQYFNNKGQLEKNATKYDSETTEGQVTKEMLDELPLSNCTKLMVVAHPDDETLWGGAHLTEGGWFVVCLTNGYNEVRKNEFYEVIKESGNVGLILKYPDLVGGKRSDWATSKPQIAKDLDLLMKYKHWGMVATHNPDGEYGHIHHKMTSRLMTESYYKNCWGNNLYYFERYYSARRLPGVEASLRKVPQSSVDKKVELLKIYKSQSHVVDEHIHLASYEDWIRASEW</sequence>
<dbReference type="PROSITE" id="PS51170">
    <property type="entry name" value="CW"/>
    <property type="match status" value="2"/>
</dbReference>
<dbReference type="SUPFAM" id="SSF102588">
    <property type="entry name" value="LmbE-like"/>
    <property type="match status" value="1"/>
</dbReference>
<name>A5ZUU8_9FIRM</name>
<evidence type="ECO:0000256" key="3">
    <source>
        <dbReference type="SAM" id="SignalP"/>
    </source>
</evidence>
<feature type="signal peptide" evidence="3">
    <location>
        <begin position="1"/>
        <end position="38"/>
    </location>
</feature>
<reference evidence="4 5" key="2">
    <citation type="submission" date="2007-04" db="EMBL/GenBank/DDBJ databases">
        <title>Draft genome sequence of Ruminococcus obeum (ATCC 29174).</title>
        <authorList>
            <person name="Sudarsanam P."/>
            <person name="Ley R."/>
            <person name="Guruge J."/>
            <person name="Turnbaugh P.J."/>
            <person name="Mahowald M."/>
            <person name="Liep D."/>
            <person name="Gordon J."/>
        </authorList>
    </citation>
    <scope>NUCLEOTIDE SEQUENCE [LARGE SCALE GENOMIC DNA]</scope>
    <source>
        <strain evidence="4 5">ATCC 29174</strain>
    </source>
</reference>
<dbReference type="Pfam" id="PF02585">
    <property type="entry name" value="PIG-L"/>
    <property type="match status" value="1"/>
</dbReference>
<proteinExistence type="predicted"/>
<keyword evidence="3" id="KW-0732">Signal</keyword>
<dbReference type="Gene3D" id="2.10.270.10">
    <property type="entry name" value="Cholin Binding"/>
    <property type="match status" value="2"/>
</dbReference>
<dbReference type="EMBL" id="AAVO02000013">
    <property type="protein sequence ID" value="EDM86633.1"/>
    <property type="molecule type" value="Genomic_DNA"/>
</dbReference>
<dbReference type="Pfam" id="PF19127">
    <property type="entry name" value="Choline_bind_3"/>
    <property type="match status" value="1"/>
</dbReference>
<dbReference type="AlphaFoldDB" id="A5ZUU8"/>
<dbReference type="HOGENOM" id="CLU_595385_0_0_9"/>
<keyword evidence="1" id="KW-0677">Repeat</keyword>
<feature type="repeat" description="Cell wall-binding" evidence="2">
    <location>
        <begin position="144"/>
        <end position="163"/>
    </location>
</feature>
<dbReference type="InterPro" id="IPR024078">
    <property type="entry name" value="LmbE-like_dom_sf"/>
</dbReference>
<comment type="caution">
    <text evidence="4">The sequence shown here is derived from an EMBL/GenBank/DDBJ whole genome shotgun (WGS) entry which is preliminary data.</text>
</comment>
<dbReference type="SUPFAM" id="SSF69360">
    <property type="entry name" value="Cell wall binding repeat"/>
    <property type="match status" value="1"/>
</dbReference>
<evidence type="ECO:0000256" key="2">
    <source>
        <dbReference type="PROSITE-ProRule" id="PRU00591"/>
    </source>
</evidence>
<evidence type="ECO:0000256" key="1">
    <source>
        <dbReference type="ARBA" id="ARBA00022737"/>
    </source>
</evidence>